<dbReference type="EMBL" id="UINC01049493">
    <property type="protein sequence ID" value="SVB61348.1"/>
    <property type="molecule type" value="Genomic_DNA"/>
</dbReference>
<gene>
    <name evidence="2" type="ORF">METZ01_LOCUS214202</name>
</gene>
<accession>A0A382FE26</accession>
<evidence type="ECO:0000313" key="2">
    <source>
        <dbReference type="EMBL" id="SVB61348.1"/>
    </source>
</evidence>
<dbReference type="InterPro" id="IPR020290">
    <property type="entry name" value="Gp88"/>
</dbReference>
<proteinExistence type="predicted"/>
<name>A0A382FE26_9ZZZZ</name>
<reference evidence="2" key="1">
    <citation type="submission" date="2018-05" db="EMBL/GenBank/DDBJ databases">
        <authorList>
            <person name="Lanie J.A."/>
            <person name="Ng W.-L."/>
            <person name="Kazmierczak K.M."/>
            <person name="Andrzejewski T.M."/>
            <person name="Davidsen T.M."/>
            <person name="Wayne K.J."/>
            <person name="Tettelin H."/>
            <person name="Glass J.I."/>
            <person name="Rusch D."/>
            <person name="Podicherti R."/>
            <person name="Tsui H.-C.T."/>
            <person name="Winkler M.E."/>
        </authorList>
    </citation>
    <scope>NUCLEOTIDE SEQUENCE</scope>
</reference>
<sequence length="253" mass="28364">MENLLKLHYENAKLKGIWHFSLPSGWTCPGAMNCRTKVDKQTGKIVDQQTPDENGDTFRCYAAMDEARYPTVNKARWHNFNLLKALKSTQEKIVLIVKSIKQTGLVRGGTLRVHIGGDYYNQSYFNAWMEAARFFPNVVFYSYTKSVHLLHRYLGDKGKLPSNFVFTCSKGGLFDHLIPSTNTKSARVFFSNEEAKALGLDIDHTDDFAISGSDDFALVLHGSQPAKSKASKALSELKKNGFAGYNKNRAIPA</sequence>
<organism evidence="2">
    <name type="scientific">marine metagenome</name>
    <dbReference type="NCBI Taxonomy" id="408172"/>
    <lineage>
        <taxon>unclassified sequences</taxon>
        <taxon>metagenomes</taxon>
        <taxon>ecological metagenomes</taxon>
    </lineage>
</organism>
<evidence type="ECO:0000259" key="1">
    <source>
        <dbReference type="Pfam" id="PF17338"/>
    </source>
</evidence>
<feature type="domain" description="Gene product 88" evidence="1">
    <location>
        <begin position="16"/>
        <end position="227"/>
    </location>
</feature>
<dbReference type="Pfam" id="PF17338">
    <property type="entry name" value="GP88"/>
    <property type="match status" value="1"/>
</dbReference>
<dbReference type="AlphaFoldDB" id="A0A382FE26"/>
<protein>
    <recommendedName>
        <fullName evidence="1">Gene product 88 domain-containing protein</fullName>
    </recommendedName>
</protein>